<dbReference type="PANTHER" id="PTHR48426:SF1">
    <property type="entry name" value="CHROMATIN TARGET OF PRMT1 PROTEIN"/>
    <property type="match status" value="1"/>
</dbReference>
<dbReference type="PANTHER" id="PTHR48426">
    <property type="entry name" value="CHROMATIN TARGET OF PRMT1 PROTEIN"/>
    <property type="match status" value="1"/>
</dbReference>
<evidence type="ECO:0000313" key="4">
    <source>
        <dbReference type="Proteomes" id="UP001187415"/>
    </source>
</evidence>
<name>A0AA88MYA5_CHASR</name>
<comment type="caution">
    <text evidence="3">The sequence shown here is derived from an EMBL/GenBank/DDBJ whole genome shotgun (WGS) entry which is preliminary data.</text>
</comment>
<evidence type="ECO:0000256" key="1">
    <source>
        <dbReference type="ARBA" id="ARBA00022884"/>
    </source>
</evidence>
<dbReference type="InterPro" id="IPR052656">
    <property type="entry name" value="CTOP_PRMT1"/>
</dbReference>
<proteinExistence type="predicted"/>
<feature type="domain" description="Chromatin target of PRMT1 protein C-terminal" evidence="2">
    <location>
        <begin position="168"/>
        <end position="246"/>
    </location>
</feature>
<dbReference type="Proteomes" id="UP001187415">
    <property type="component" value="Unassembled WGS sequence"/>
</dbReference>
<accession>A0AA88MYA5</accession>
<organism evidence="3 4">
    <name type="scientific">Channa striata</name>
    <name type="common">Snakehead murrel</name>
    <name type="synonym">Ophicephalus striatus</name>
    <dbReference type="NCBI Taxonomy" id="64152"/>
    <lineage>
        <taxon>Eukaryota</taxon>
        <taxon>Metazoa</taxon>
        <taxon>Chordata</taxon>
        <taxon>Craniata</taxon>
        <taxon>Vertebrata</taxon>
        <taxon>Euteleostomi</taxon>
        <taxon>Actinopterygii</taxon>
        <taxon>Neopterygii</taxon>
        <taxon>Teleostei</taxon>
        <taxon>Neoteleostei</taxon>
        <taxon>Acanthomorphata</taxon>
        <taxon>Anabantaria</taxon>
        <taxon>Anabantiformes</taxon>
        <taxon>Channoidei</taxon>
        <taxon>Channidae</taxon>
        <taxon>Channa</taxon>
    </lineage>
</organism>
<dbReference type="InterPro" id="IPR025715">
    <property type="entry name" value="FoP_C"/>
</dbReference>
<keyword evidence="1" id="KW-0694">RNA-binding</keyword>
<dbReference type="EMBL" id="JAUPFM010000008">
    <property type="protein sequence ID" value="KAK2845212.1"/>
    <property type="molecule type" value="Genomic_DNA"/>
</dbReference>
<dbReference type="AlphaFoldDB" id="A0AA88MYA5"/>
<keyword evidence="4" id="KW-1185">Reference proteome</keyword>
<evidence type="ECO:0000313" key="3">
    <source>
        <dbReference type="EMBL" id="KAK2845212.1"/>
    </source>
</evidence>
<evidence type="ECO:0000259" key="2">
    <source>
        <dbReference type="SMART" id="SM01218"/>
    </source>
</evidence>
<protein>
    <recommendedName>
        <fullName evidence="2">Chromatin target of PRMT1 protein C-terminal domain-containing protein</fullName>
    </recommendedName>
</protein>
<sequence length="267" mass="30602">MIGPRTDTCAISCESRAGQNESENEETNGFVKAGSYFLQSTSALSLNERFSQILLAQLSRSRVVTFESFGLQHRHVTGTPPIVLLVKEESSSLLGLQDQDSVSETVPGISQRVKQRLRCRSSVWTRLGWRQVPCCHSASKTRGFWSFRKKYRWRARSTFARRKWGNLRIPLCQRGHLEKANSRKLTAGHHLRHFPRGGVAAFKGRGQTRQDMPTKKQLDEQLEDYMSKSKSRLDKQLDDYMSKSQKRLDAELDEYMSMAGVSQLQWD</sequence>
<reference evidence="3" key="1">
    <citation type="submission" date="2023-07" db="EMBL/GenBank/DDBJ databases">
        <title>Chromosome-level Genome Assembly of Striped Snakehead (Channa striata).</title>
        <authorList>
            <person name="Liu H."/>
        </authorList>
    </citation>
    <scope>NUCLEOTIDE SEQUENCE</scope>
    <source>
        <strain evidence="3">Gz</strain>
        <tissue evidence="3">Muscle</tissue>
    </source>
</reference>
<gene>
    <name evidence="3" type="ORF">Q5P01_011871</name>
</gene>
<dbReference type="SMART" id="SM01218">
    <property type="entry name" value="FoP_duplication"/>
    <property type="match status" value="1"/>
</dbReference>
<dbReference type="GO" id="GO:0003723">
    <property type="term" value="F:RNA binding"/>
    <property type="evidence" value="ECO:0007669"/>
    <property type="project" value="UniProtKB-KW"/>
</dbReference>
<dbReference type="Pfam" id="PF13865">
    <property type="entry name" value="FoP_duplication"/>
    <property type="match status" value="1"/>
</dbReference>